<dbReference type="EMBL" id="BNCO01000006">
    <property type="protein sequence ID" value="GIL48904.1"/>
    <property type="molecule type" value="Genomic_DNA"/>
</dbReference>
<evidence type="ECO:0000313" key="3">
    <source>
        <dbReference type="Proteomes" id="UP000747399"/>
    </source>
</evidence>
<dbReference type="AlphaFoldDB" id="A0A8J4AX61"/>
<feature type="compositionally biased region" description="Low complexity" evidence="1">
    <location>
        <begin position="177"/>
        <end position="192"/>
    </location>
</feature>
<feature type="region of interest" description="Disordered" evidence="1">
    <location>
        <begin position="177"/>
        <end position="201"/>
    </location>
</feature>
<accession>A0A8J4AX61</accession>
<evidence type="ECO:0000313" key="2">
    <source>
        <dbReference type="EMBL" id="GIL48904.1"/>
    </source>
</evidence>
<sequence>MLPSARGQQAPCLGQEVNNCHVASQSYHPTLCGLPIIEGDVHLWPAPLSSYRCCRHHHHQMALSSANAPMPAAPVSPPAARGRSSCISAVVTLRPAHSGRRHKKNMGTADARDSTKPAPRAPNNTSKQTSSVRCNWEHSSPATWFSARLITSGANRPSTEGHRMQNHKGGAAAKAAGRATARAAATMPTAEVAPPPPPPPPSPLLSAALVTKSLRSLAAAESSALRAADCLPSDSDAMVGNISATSVKTRVASCLAM</sequence>
<name>A0A8J4AX61_9CHLO</name>
<proteinExistence type="predicted"/>
<reference evidence="2" key="1">
    <citation type="journal article" date="2021" name="Proc. Natl. Acad. Sci. U.S.A.">
        <title>Three genomes in the algal genus Volvox reveal the fate of a haploid sex-determining region after a transition to homothallism.</title>
        <authorList>
            <person name="Yamamoto K."/>
            <person name="Hamaji T."/>
            <person name="Kawai-Toyooka H."/>
            <person name="Matsuzaki R."/>
            <person name="Takahashi F."/>
            <person name="Nishimura Y."/>
            <person name="Kawachi M."/>
            <person name="Noguchi H."/>
            <person name="Minakuchi Y."/>
            <person name="Umen J.G."/>
            <person name="Toyoda A."/>
            <person name="Nozaki H."/>
        </authorList>
    </citation>
    <scope>NUCLEOTIDE SEQUENCE</scope>
    <source>
        <strain evidence="2">NIES-3780</strain>
    </source>
</reference>
<feature type="region of interest" description="Disordered" evidence="1">
    <location>
        <begin position="94"/>
        <end position="135"/>
    </location>
</feature>
<comment type="caution">
    <text evidence="2">The sequence shown here is derived from an EMBL/GenBank/DDBJ whole genome shotgun (WGS) entry which is preliminary data.</text>
</comment>
<feature type="compositionally biased region" description="Polar residues" evidence="1">
    <location>
        <begin position="122"/>
        <end position="135"/>
    </location>
</feature>
<organism evidence="2 3">
    <name type="scientific">Volvox africanus</name>
    <dbReference type="NCBI Taxonomy" id="51714"/>
    <lineage>
        <taxon>Eukaryota</taxon>
        <taxon>Viridiplantae</taxon>
        <taxon>Chlorophyta</taxon>
        <taxon>core chlorophytes</taxon>
        <taxon>Chlorophyceae</taxon>
        <taxon>CS clade</taxon>
        <taxon>Chlamydomonadales</taxon>
        <taxon>Volvocaceae</taxon>
        <taxon>Volvox</taxon>
    </lineage>
</organism>
<evidence type="ECO:0000256" key="1">
    <source>
        <dbReference type="SAM" id="MobiDB-lite"/>
    </source>
</evidence>
<protein>
    <submittedName>
        <fullName evidence="2">Uncharacterized protein</fullName>
    </submittedName>
</protein>
<dbReference type="Proteomes" id="UP000747399">
    <property type="component" value="Unassembled WGS sequence"/>
</dbReference>
<gene>
    <name evidence="2" type="ORF">Vafri_5315</name>
</gene>
<keyword evidence="3" id="KW-1185">Reference proteome</keyword>